<dbReference type="OrthoDB" id="428577at2759"/>
<dbReference type="EMBL" id="SNRW01004825">
    <property type="protein sequence ID" value="KAA6386391.1"/>
    <property type="molecule type" value="Genomic_DNA"/>
</dbReference>
<evidence type="ECO:0000256" key="1">
    <source>
        <dbReference type="SAM" id="Coils"/>
    </source>
</evidence>
<evidence type="ECO:0000313" key="2">
    <source>
        <dbReference type="EMBL" id="KAA6386391.1"/>
    </source>
</evidence>
<comment type="caution">
    <text evidence="2">The sequence shown here is derived from an EMBL/GenBank/DDBJ whole genome shotgun (WGS) entry which is preliminary data.</text>
</comment>
<reference evidence="2 3" key="1">
    <citation type="submission" date="2019-03" db="EMBL/GenBank/DDBJ databases">
        <title>Single cell metagenomics reveals metabolic interactions within the superorganism composed of flagellate Streblomastix strix and complex community of Bacteroidetes bacteria on its surface.</title>
        <authorList>
            <person name="Treitli S.C."/>
            <person name="Kolisko M."/>
            <person name="Husnik F."/>
            <person name="Keeling P."/>
            <person name="Hampl V."/>
        </authorList>
    </citation>
    <scope>NUCLEOTIDE SEQUENCE [LARGE SCALE GENOMIC DNA]</scope>
    <source>
        <strain evidence="2">ST1C</strain>
    </source>
</reference>
<gene>
    <name evidence="2" type="ORF">EZS28_018082</name>
</gene>
<evidence type="ECO:0000313" key="3">
    <source>
        <dbReference type="Proteomes" id="UP000324800"/>
    </source>
</evidence>
<keyword evidence="1" id="KW-0175">Coiled coil</keyword>
<accession>A0A5J4VUN0</accession>
<organism evidence="2 3">
    <name type="scientific">Streblomastix strix</name>
    <dbReference type="NCBI Taxonomy" id="222440"/>
    <lineage>
        <taxon>Eukaryota</taxon>
        <taxon>Metamonada</taxon>
        <taxon>Preaxostyla</taxon>
        <taxon>Oxymonadida</taxon>
        <taxon>Streblomastigidae</taxon>
        <taxon>Streblomastix</taxon>
    </lineage>
</organism>
<name>A0A5J4VUN0_9EUKA</name>
<sequence length="243" mass="27940">MGQIFSKIQSLFEHNFNEEINFQTEEINDFPSKWRCISPGLTVEGICTNNSCLAYNKKVIHNVGFGEFDILKSEAFCPMCKESIIPLAPGFSQCFCHIKYKKKSCQEKQIPWLKTTNKYKIFQQDESCAVEYEKLEIDARELGTGQLVEKSIQEQIDVIRKEQAQILKEKEDAQIDKENQQVENEYEQHSVLLLDGSNVISDGAYAQHIFAVNEFINIQSQKGGVQTTLKDVKVELQDNIWTQ</sequence>
<proteinExistence type="predicted"/>
<feature type="coiled-coil region" evidence="1">
    <location>
        <begin position="161"/>
        <end position="188"/>
    </location>
</feature>
<dbReference type="Proteomes" id="UP000324800">
    <property type="component" value="Unassembled WGS sequence"/>
</dbReference>
<dbReference type="AlphaFoldDB" id="A0A5J4VUN0"/>
<protein>
    <submittedName>
        <fullName evidence="2">Uncharacterized protein</fullName>
    </submittedName>
</protein>